<evidence type="ECO:0000259" key="18">
    <source>
        <dbReference type="Pfam" id="PF03717"/>
    </source>
</evidence>
<evidence type="ECO:0000256" key="16">
    <source>
        <dbReference type="HAMAP-Rule" id="MF_02080"/>
    </source>
</evidence>
<dbReference type="InterPro" id="IPR037532">
    <property type="entry name" value="FtsI_transpept"/>
</dbReference>
<keyword evidence="12 16" id="KW-0472">Membrane</keyword>
<dbReference type="InterPro" id="IPR036138">
    <property type="entry name" value="PBP_dimer_sf"/>
</dbReference>
<keyword evidence="2 16" id="KW-1003">Cell membrane</keyword>
<evidence type="ECO:0000256" key="13">
    <source>
        <dbReference type="ARBA" id="ARBA00023210"/>
    </source>
</evidence>
<evidence type="ECO:0000313" key="19">
    <source>
        <dbReference type="EMBL" id="MCX2982408.1"/>
    </source>
</evidence>
<proteinExistence type="inferred from homology"/>
<evidence type="ECO:0000256" key="9">
    <source>
        <dbReference type="ARBA" id="ARBA00022960"/>
    </source>
</evidence>
<dbReference type="PANTHER" id="PTHR30627:SF1">
    <property type="entry name" value="PEPTIDOGLYCAN D,D-TRANSPEPTIDASE FTSI"/>
    <property type="match status" value="1"/>
</dbReference>
<evidence type="ECO:0000256" key="6">
    <source>
        <dbReference type="ARBA" id="ARBA00022670"/>
    </source>
</evidence>
<keyword evidence="10 16" id="KW-0573">Peptidoglycan synthesis</keyword>
<keyword evidence="9 16" id="KW-0133">Cell shape</keyword>
<evidence type="ECO:0000256" key="15">
    <source>
        <dbReference type="ARBA" id="ARBA00023316"/>
    </source>
</evidence>
<evidence type="ECO:0000256" key="10">
    <source>
        <dbReference type="ARBA" id="ARBA00022984"/>
    </source>
</evidence>
<name>A0ABT3TJB6_9GAMM</name>
<keyword evidence="7 16" id="KW-0812">Transmembrane</keyword>
<dbReference type="RefSeq" id="WP_279246431.1">
    <property type="nucleotide sequence ID" value="NZ_SHNN01000003.1"/>
</dbReference>
<keyword evidence="4 16" id="KW-0132">Cell division</keyword>
<accession>A0ABT3TJB6</accession>
<evidence type="ECO:0000256" key="3">
    <source>
        <dbReference type="ARBA" id="ARBA00022519"/>
    </source>
</evidence>
<evidence type="ECO:0000259" key="17">
    <source>
        <dbReference type="Pfam" id="PF00905"/>
    </source>
</evidence>
<evidence type="ECO:0000256" key="5">
    <source>
        <dbReference type="ARBA" id="ARBA00022645"/>
    </source>
</evidence>
<comment type="catalytic activity">
    <reaction evidence="16">
        <text>Preferential cleavage: (Ac)2-L-Lys-D-Ala-|-D-Ala. Also transpeptidation of peptidyl-alanyl moieties that are N-acyl substituents of D-alanine.</text>
        <dbReference type="EC" id="3.4.16.4"/>
    </reaction>
</comment>
<dbReference type="InterPro" id="IPR005311">
    <property type="entry name" value="PBP_dimer"/>
</dbReference>
<evidence type="ECO:0000256" key="4">
    <source>
        <dbReference type="ARBA" id="ARBA00022618"/>
    </source>
</evidence>
<keyword evidence="3 16" id="KW-0997">Cell inner membrane</keyword>
<keyword evidence="6 16" id="KW-0645">Protease</keyword>
<feature type="domain" description="Penicillin-binding protein dimerisation" evidence="18">
    <location>
        <begin position="61"/>
        <end position="208"/>
    </location>
</feature>
<feature type="active site" description="Acyl-ester intermediate" evidence="16">
    <location>
        <position position="296"/>
    </location>
</feature>
<dbReference type="Gene3D" id="1.10.150.770">
    <property type="match status" value="1"/>
</dbReference>
<dbReference type="SUPFAM" id="SSF56601">
    <property type="entry name" value="beta-lactamase/transpeptidase-like"/>
    <property type="match status" value="1"/>
</dbReference>
<comment type="caution">
    <text evidence="19">The sequence shown here is derived from an EMBL/GenBank/DDBJ whole genome shotgun (WGS) entry which is preliminary data.</text>
</comment>
<dbReference type="Gene3D" id="3.30.450.330">
    <property type="match status" value="1"/>
</dbReference>
<keyword evidence="14 16" id="KW-0131">Cell cycle</keyword>
<evidence type="ECO:0000256" key="11">
    <source>
        <dbReference type="ARBA" id="ARBA00022989"/>
    </source>
</evidence>
<keyword evidence="15 16" id="KW-0961">Cell wall biogenesis/degradation</keyword>
<evidence type="ECO:0000256" key="14">
    <source>
        <dbReference type="ARBA" id="ARBA00023306"/>
    </source>
</evidence>
<dbReference type="EMBL" id="SHNN01000003">
    <property type="protein sequence ID" value="MCX2982408.1"/>
    <property type="molecule type" value="Genomic_DNA"/>
</dbReference>
<dbReference type="Pfam" id="PF03717">
    <property type="entry name" value="PBP_dimer"/>
    <property type="match status" value="1"/>
</dbReference>
<evidence type="ECO:0000256" key="8">
    <source>
        <dbReference type="ARBA" id="ARBA00022801"/>
    </source>
</evidence>
<evidence type="ECO:0000256" key="1">
    <source>
        <dbReference type="ARBA" id="ARBA00004370"/>
    </source>
</evidence>
<dbReference type="PANTHER" id="PTHR30627">
    <property type="entry name" value="PEPTIDOGLYCAN D,D-TRANSPEPTIDASE"/>
    <property type="match status" value="1"/>
</dbReference>
<protein>
    <recommendedName>
        <fullName evidence="16">Peptidoglycan D,D-transpeptidase FtsI</fullName>
        <ecNumber evidence="16">3.4.16.4</ecNumber>
    </recommendedName>
    <alternativeName>
        <fullName evidence="16">Penicillin-binding protein 3</fullName>
        <shortName evidence="16">PBP-3</shortName>
    </alternativeName>
</protein>
<dbReference type="HAMAP" id="MF_02080">
    <property type="entry name" value="FtsI_transpept"/>
    <property type="match status" value="1"/>
</dbReference>
<dbReference type="InterPro" id="IPR012338">
    <property type="entry name" value="Beta-lactam/transpept-like"/>
</dbReference>
<comment type="similarity">
    <text evidence="16">Belongs to the transpeptidase family. FtsI subfamily.</text>
</comment>
<reference evidence="19" key="1">
    <citation type="submission" date="2019-02" db="EMBL/GenBank/DDBJ databases">
        <authorList>
            <person name="Li S.-H."/>
        </authorList>
    </citation>
    <scope>NUCLEOTIDE SEQUENCE</scope>
    <source>
        <strain evidence="19">IMCC14734</strain>
    </source>
</reference>
<comment type="subcellular location">
    <subcellularLocation>
        <location evidence="1">Membrane</location>
    </subcellularLocation>
</comment>
<evidence type="ECO:0000256" key="12">
    <source>
        <dbReference type="ARBA" id="ARBA00023136"/>
    </source>
</evidence>
<gene>
    <name evidence="16" type="primary">ftsI</name>
    <name evidence="19" type="ORF">EYC98_16205</name>
</gene>
<dbReference type="EC" id="3.4.16.4" evidence="16"/>
<evidence type="ECO:0000256" key="2">
    <source>
        <dbReference type="ARBA" id="ARBA00022475"/>
    </source>
</evidence>
<dbReference type="InterPro" id="IPR001460">
    <property type="entry name" value="PCN-bd_Tpept"/>
</dbReference>
<evidence type="ECO:0000256" key="7">
    <source>
        <dbReference type="ARBA" id="ARBA00022692"/>
    </source>
</evidence>
<dbReference type="Proteomes" id="UP001143362">
    <property type="component" value="Unassembled WGS sequence"/>
</dbReference>
<keyword evidence="5 16" id="KW-0121">Carboxypeptidase</keyword>
<comment type="function">
    <text evidence="16">Catalyzes cross-linking of the peptidoglycan cell wall at the division septum.</text>
</comment>
<keyword evidence="11 16" id="KW-1133">Transmembrane helix</keyword>
<dbReference type="Pfam" id="PF00905">
    <property type="entry name" value="Transpeptidase"/>
    <property type="match status" value="1"/>
</dbReference>
<dbReference type="SUPFAM" id="SSF56519">
    <property type="entry name" value="Penicillin binding protein dimerisation domain"/>
    <property type="match status" value="1"/>
</dbReference>
<keyword evidence="20" id="KW-1185">Reference proteome</keyword>
<comment type="pathway">
    <text evidence="16">Cell wall biogenesis; peptidoglycan biosynthesis.</text>
</comment>
<dbReference type="Gene3D" id="3.40.710.10">
    <property type="entry name" value="DD-peptidase/beta-lactamase superfamily"/>
    <property type="match status" value="1"/>
</dbReference>
<keyword evidence="13 16" id="KW-0717">Septation</keyword>
<sequence>MRKSQLIPISPWRLPLMAIVISLLFCLLLWKLLSLQVMNSDRGSEFLRDQGEARYLRNAVIPAYRGLISDRRGEPLAVSAPVVSLWADPARLAASERVAELAVLIDLSESQLREKLERYANKRFMYLQRRMSPERARPVLDAKFPGVGSDREYRRYYPAGEVAAHVVGLTNIDGKGIEGLELSYDQHLASQSGRKQVIKDRHGNVVRDVGELRAPVFGRDLTLSIDLRLQYLAHRELHTAIKLTGARAGSVVTMDSRTGEVLALANFPFYNPNNLRGVEPGQRRNRALIDAFEPGSTMKPVAVAAALHSGKFSPQTLIDTAPGRIQVGRKVLHDPVNYGEIDLARVVVKSSQVGMVKVALALDAQAVWQMYRGFGFGVHPGTGFPGESSGVLPYREKWRPIERATLAYGHGLTATPLQLAQAYSVFANAGRRVSPSLLRLEPEDVVSERVLSRPLAAQMLEILEGVTADIGTGKRARVAGYRVGGKTGTAHKASAGGYSDNRYLALFVGVAPISDPRLVTVVLLDEPAGDRYHGGEVAAPVFSRVMAGALRLLNIVPDQITHQIAAAEAV</sequence>
<feature type="domain" description="Penicillin-binding protein transpeptidase" evidence="17">
    <location>
        <begin position="249"/>
        <end position="546"/>
    </location>
</feature>
<dbReference type="InterPro" id="IPR050515">
    <property type="entry name" value="Beta-lactam/transpept"/>
</dbReference>
<organism evidence="19 20">
    <name type="scientific">Candidatus Litorirhabdus singularis</name>
    <dbReference type="NCBI Taxonomy" id="2518993"/>
    <lineage>
        <taxon>Bacteria</taxon>
        <taxon>Pseudomonadati</taxon>
        <taxon>Pseudomonadota</taxon>
        <taxon>Gammaproteobacteria</taxon>
        <taxon>Cellvibrionales</taxon>
        <taxon>Halieaceae</taxon>
        <taxon>Candidatus Litorirhabdus</taxon>
    </lineage>
</organism>
<evidence type="ECO:0000313" key="20">
    <source>
        <dbReference type="Proteomes" id="UP001143362"/>
    </source>
</evidence>
<dbReference type="Gene3D" id="3.90.1310.10">
    <property type="entry name" value="Penicillin-binding protein 2a (Domain 2)"/>
    <property type="match status" value="1"/>
</dbReference>
<keyword evidence="8 16" id="KW-0378">Hydrolase</keyword>